<feature type="compositionally biased region" description="Low complexity" evidence="1">
    <location>
        <begin position="74"/>
        <end position="90"/>
    </location>
</feature>
<sequence length="198" mass="19938">MRRALLAITGLAASTTAMVVLKSGPGASQVAQELPAAGQPVAPAPDGPAPTDGGAGPEASPSGAASPRPRRSATRAPATRPTAGATSGARLPSAPRTSSAPARPTTRTVTGPVVENEYGNVQVRITLSGSRIVDAVALELPEETAQSDQRSQQVDDRYSGTSGLVVQQQGADLDTVSGATATSTSYRQSLQAAIDRAN</sequence>
<feature type="signal peptide" evidence="2">
    <location>
        <begin position="1"/>
        <end position="19"/>
    </location>
</feature>
<keyword evidence="5" id="KW-1185">Reference proteome</keyword>
<feature type="chain" id="PRO_5045382041" evidence="2">
    <location>
        <begin position="20"/>
        <end position="198"/>
    </location>
</feature>
<keyword evidence="2" id="KW-0732">Signal</keyword>
<feature type="region of interest" description="Disordered" evidence="1">
    <location>
        <begin position="30"/>
        <end position="113"/>
    </location>
</feature>
<dbReference type="EMBL" id="JAATEO010000012">
    <property type="protein sequence ID" value="NJP32974.1"/>
    <property type="molecule type" value="Genomic_DNA"/>
</dbReference>
<evidence type="ECO:0000259" key="3">
    <source>
        <dbReference type="SMART" id="SM00900"/>
    </source>
</evidence>
<accession>A0ABX0Z971</accession>
<feature type="region of interest" description="Disordered" evidence="1">
    <location>
        <begin position="142"/>
        <end position="162"/>
    </location>
</feature>
<name>A0ABX0Z971_9ACTN</name>
<evidence type="ECO:0000256" key="1">
    <source>
        <dbReference type="SAM" id="MobiDB-lite"/>
    </source>
</evidence>
<evidence type="ECO:0000313" key="4">
    <source>
        <dbReference type="EMBL" id="NJP32974.1"/>
    </source>
</evidence>
<dbReference type="Gene3D" id="3.90.1010.20">
    <property type="match status" value="1"/>
</dbReference>
<proteinExistence type="predicted"/>
<dbReference type="SMART" id="SM00900">
    <property type="entry name" value="FMN_bind"/>
    <property type="match status" value="1"/>
</dbReference>
<feature type="compositionally biased region" description="Low complexity" evidence="1">
    <location>
        <begin position="100"/>
        <end position="113"/>
    </location>
</feature>
<organism evidence="4 5">
    <name type="scientific">Micromonospora thermarum</name>
    <dbReference type="NCBI Taxonomy" id="2720024"/>
    <lineage>
        <taxon>Bacteria</taxon>
        <taxon>Bacillati</taxon>
        <taxon>Actinomycetota</taxon>
        <taxon>Actinomycetes</taxon>
        <taxon>Micromonosporales</taxon>
        <taxon>Micromonosporaceae</taxon>
        <taxon>Micromonospora</taxon>
    </lineage>
</organism>
<reference evidence="4 5" key="1">
    <citation type="submission" date="2020-03" db="EMBL/GenBank/DDBJ databases">
        <title>WGS of actinomycetes isolated from Thailand.</title>
        <authorList>
            <person name="Thawai C."/>
        </authorList>
    </citation>
    <scope>NUCLEOTIDE SEQUENCE [LARGE SCALE GENOMIC DNA]</scope>
    <source>
        <strain evidence="4 5">HSS6-12</strain>
    </source>
</reference>
<protein>
    <submittedName>
        <fullName evidence="4">FMN-binding protein</fullName>
    </submittedName>
</protein>
<feature type="domain" description="FMN-binding" evidence="3">
    <location>
        <begin position="117"/>
        <end position="197"/>
    </location>
</feature>
<dbReference type="InterPro" id="IPR007329">
    <property type="entry name" value="FMN-bd"/>
</dbReference>
<evidence type="ECO:0000313" key="5">
    <source>
        <dbReference type="Proteomes" id="UP000783871"/>
    </source>
</evidence>
<dbReference type="Pfam" id="PF04205">
    <property type="entry name" value="FMN_bind"/>
    <property type="match status" value="1"/>
</dbReference>
<gene>
    <name evidence="4" type="ORF">HCJ94_13495</name>
</gene>
<comment type="caution">
    <text evidence="4">The sequence shown here is derived from an EMBL/GenBank/DDBJ whole genome shotgun (WGS) entry which is preliminary data.</text>
</comment>
<dbReference type="Proteomes" id="UP000783871">
    <property type="component" value="Unassembled WGS sequence"/>
</dbReference>
<feature type="compositionally biased region" description="Low complexity" evidence="1">
    <location>
        <begin position="49"/>
        <end position="67"/>
    </location>
</feature>
<evidence type="ECO:0000256" key="2">
    <source>
        <dbReference type="SAM" id="SignalP"/>
    </source>
</evidence>